<comment type="similarity">
    <text evidence="2">Belongs to the CDIP1/LITAF family.</text>
</comment>
<evidence type="ECO:0000313" key="8">
    <source>
        <dbReference type="EMBL" id="KAF2723062.1"/>
    </source>
</evidence>
<dbReference type="OrthoDB" id="5599753at2759"/>
<feature type="compositionally biased region" description="Polar residues" evidence="6">
    <location>
        <begin position="10"/>
        <end position="20"/>
    </location>
</feature>
<keyword evidence="9" id="KW-1185">Reference proteome</keyword>
<evidence type="ECO:0000313" key="9">
    <source>
        <dbReference type="Proteomes" id="UP000799441"/>
    </source>
</evidence>
<evidence type="ECO:0000256" key="4">
    <source>
        <dbReference type="ARBA" id="ARBA00022833"/>
    </source>
</evidence>
<dbReference type="InterPro" id="IPR037519">
    <property type="entry name" value="LITAF_fam"/>
</dbReference>
<sequence>MSTEKEVVSFPNTSASSPSQYPEHCPITSVSPPPLTPSEPAPAAVNQDRKLDPSDLIEQPLPAEEVAYVTPLRKLGAEVAWIDCQFCNTRARTRIVEEDSGTTACYGVLLCLICWPLACLPCCLGWAQDINHYCTNCNKQVVHKPYDGQIQIFERDSSSRLPNQIPSKYTNDAPPRYQAQISPQQEERLATSQHVAVGSGQQPVATVEEPARPEGASPQDTMSQGARYG</sequence>
<evidence type="ECO:0000259" key="7">
    <source>
        <dbReference type="PROSITE" id="PS51837"/>
    </source>
</evidence>
<dbReference type="Proteomes" id="UP000799441">
    <property type="component" value="Unassembled WGS sequence"/>
</dbReference>
<evidence type="ECO:0000256" key="3">
    <source>
        <dbReference type="ARBA" id="ARBA00022723"/>
    </source>
</evidence>
<keyword evidence="4" id="KW-0862">Zinc</keyword>
<dbReference type="AlphaFoldDB" id="A0A9P4Q9F8"/>
<evidence type="ECO:0000256" key="6">
    <source>
        <dbReference type="SAM" id="MobiDB-lite"/>
    </source>
</evidence>
<dbReference type="GO" id="GO:0016020">
    <property type="term" value="C:membrane"/>
    <property type="evidence" value="ECO:0007669"/>
    <property type="project" value="UniProtKB-SubCell"/>
</dbReference>
<evidence type="ECO:0000256" key="5">
    <source>
        <dbReference type="ARBA" id="ARBA00023136"/>
    </source>
</evidence>
<comment type="subcellular location">
    <subcellularLocation>
        <location evidence="1">Membrane</location>
        <topology evidence="1">Peripheral membrane protein</topology>
    </subcellularLocation>
</comment>
<feature type="compositionally biased region" description="Polar residues" evidence="6">
    <location>
        <begin position="183"/>
        <end position="204"/>
    </location>
</feature>
<name>A0A9P4Q9F8_9PEZI</name>
<protein>
    <recommendedName>
        <fullName evidence="7">LITAF domain-containing protein</fullName>
    </recommendedName>
</protein>
<keyword evidence="5" id="KW-0472">Membrane</keyword>
<comment type="caution">
    <text evidence="8">The sequence shown here is derived from an EMBL/GenBank/DDBJ whole genome shotgun (WGS) entry which is preliminary data.</text>
</comment>
<dbReference type="PROSITE" id="PS51837">
    <property type="entry name" value="LITAF"/>
    <property type="match status" value="1"/>
</dbReference>
<gene>
    <name evidence="8" type="ORF">K431DRAFT_220774</name>
</gene>
<feature type="region of interest" description="Disordered" evidence="6">
    <location>
        <begin position="183"/>
        <end position="229"/>
    </location>
</feature>
<dbReference type="PANTHER" id="PTHR23292">
    <property type="entry name" value="LIPOPOLYSACCHARIDE-INDUCED TUMOR NECROSIS FACTOR-ALPHA FACTOR"/>
    <property type="match status" value="1"/>
</dbReference>
<dbReference type="EMBL" id="MU003778">
    <property type="protein sequence ID" value="KAF2723062.1"/>
    <property type="molecule type" value="Genomic_DNA"/>
</dbReference>
<feature type="region of interest" description="Disordered" evidence="6">
    <location>
        <begin position="1"/>
        <end position="50"/>
    </location>
</feature>
<feature type="domain" description="LITAF" evidence="7">
    <location>
        <begin position="64"/>
        <end position="146"/>
    </location>
</feature>
<evidence type="ECO:0000256" key="1">
    <source>
        <dbReference type="ARBA" id="ARBA00004170"/>
    </source>
</evidence>
<accession>A0A9P4Q9F8</accession>
<dbReference type="PANTHER" id="PTHR23292:SF6">
    <property type="entry name" value="FI16602P1-RELATED"/>
    <property type="match status" value="1"/>
</dbReference>
<keyword evidence="3" id="KW-0479">Metal-binding</keyword>
<proteinExistence type="inferred from homology"/>
<dbReference type="GO" id="GO:0008270">
    <property type="term" value="F:zinc ion binding"/>
    <property type="evidence" value="ECO:0007669"/>
    <property type="project" value="TreeGrafter"/>
</dbReference>
<dbReference type="SMART" id="SM00714">
    <property type="entry name" value="LITAF"/>
    <property type="match status" value="1"/>
</dbReference>
<evidence type="ECO:0000256" key="2">
    <source>
        <dbReference type="ARBA" id="ARBA00005975"/>
    </source>
</evidence>
<feature type="compositionally biased region" description="Polar residues" evidence="6">
    <location>
        <begin position="218"/>
        <end position="229"/>
    </location>
</feature>
<dbReference type="InterPro" id="IPR006629">
    <property type="entry name" value="LITAF"/>
</dbReference>
<reference evidence="8" key="1">
    <citation type="journal article" date="2020" name="Stud. Mycol.">
        <title>101 Dothideomycetes genomes: a test case for predicting lifestyles and emergence of pathogens.</title>
        <authorList>
            <person name="Haridas S."/>
            <person name="Albert R."/>
            <person name="Binder M."/>
            <person name="Bloem J."/>
            <person name="Labutti K."/>
            <person name="Salamov A."/>
            <person name="Andreopoulos B."/>
            <person name="Baker S."/>
            <person name="Barry K."/>
            <person name="Bills G."/>
            <person name="Bluhm B."/>
            <person name="Cannon C."/>
            <person name="Castanera R."/>
            <person name="Culley D."/>
            <person name="Daum C."/>
            <person name="Ezra D."/>
            <person name="Gonzalez J."/>
            <person name="Henrissat B."/>
            <person name="Kuo A."/>
            <person name="Liang C."/>
            <person name="Lipzen A."/>
            <person name="Lutzoni F."/>
            <person name="Magnuson J."/>
            <person name="Mondo S."/>
            <person name="Nolan M."/>
            <person name="Ohm R."/>
            <person name="Pangilinan J."/>
            <person name="Park H.-J."/>
            <person name="Ramirez L."/>
            <person name="Alfaro M."/>
            <person name="Sun H."/>
            <person name="Tritt A."/>
            <person name="Yoshinaga Y."/>
            <person name="Zwiers L.-H."/>
            <person name="Turgeon B."/>
            <person name="Goodwin S."/>
            <person name="Spatafora J."/>
            <person name="Crous P."/>
            <person name="Grigoriev I."/>
        </authorList>
    </citation>
    <scope>NUCLEOTIDE SEQUENCE</scope>
    <source>
        <strain evidence="8">CBS 116435</strain>
    </source>
</reference>
<organism evidence="8 9">
    <name type="scientific">Polychaeton citri CBS 116435</name>
    <dbReference type="NCBI Taxonomy" id="1314669"/>
    <lineage>
        <taxon>Eukaryota</taxon>
        <taxon>Fungi</taxon>
        <taxon>Dikarya</taxon>
        <taxon>Ascomycota</taxon>
        <taxon>Pezizomycotina</taxon>
        <taxon>Dothideomycetes</taxon>
        <taxon>Dothideomycetidae</taxon>
        <taxon>Capnodiales</taxon>
        <taxon>Capnodiaceae</taxon>
        <taxon>Polychaeton</taxon>
    </lineage>
</organism>
<feature type="compositionally biased region" description="Pro residues" evidence="6">
    <location>
        <begin position="31"/>
        <end position="40"/>
    </location>
</feature>
<dbReference type="Pfam" id="PF10601">
    <property type="entry name" value="zf-LITAF-like"/>
    <property type="match status" value="1"/>
</dbReference>